<dbReference type="Pfam" id="PF00126">
    <property type="entry name" value="HTH_1"/>
    <property type="match status" value="1"/>
</dbReference>
<evidence type="ECO:0000256" key="4">
    <source>
        <dbReference type="ARBA" id="ARBA00023163"/>
    </source>
</evidence>
<dbReference type="InterPro" id="IPR036390">
    <property type="entry name" value="WH_DNA-bd_sf"/>
</dbReference>
<dbReference type="GO" id="GO:0003700">
    <property type="term" value="F:DNA-binding transcription factor activity"/>
    <property type="evidence" value="ECO:0007669"/>
    <property type="project" value="InterPro"/>
</dbReference>
<dbReference type="Pfam" id="PF03466">
    <property type="entry name" value="LysR_substrate"/>
    <property type="match status" value="1"/>
</dbReference>
<dbReference type="NCBIfam" id="TIGR03298">
    <property type="entry name" value="argP"/>
    <property type="match status" value="1"/>
</dbReference>
<evidence type="ECO:0000256" key="3">
    <source>
        <dbReference type="ARBA" id="ARBA00023125"/>
    </source>
</evidence>
<dbReference type="Proteomes" id="UP000321717">
    <property type="component" value="Unassembled WGS sequence"/>
</dbReference>
<dbReference type="InterPro" id="IPR005119">
    <property type="entry name" value="LysR_subst-bd"/>
</dbReference>
<proteinExistence type="inferred from homology"/>
<dbReference type="PANTHER" id="PTHR30579">
    <property type="entry name" value="TRANSCRIPTIONAL REGULATOR"/>
    <property type="match status" value="1"/>
</dbReference>
<dbReference type="Gene3D" id="1.10.10.10">
    <property type="entry name" value="Winged helix-like DNA-binding domain superfamily/Winged helix DNA-binding domain"/>
    <property type="match status" value="1"/>
</dbReference>
<dbReference type="Gene3D" id="3.40.190.290">
    <property type="match status" value="1"/>
</dbReference>
<dbReference type="SUPFAM" id="SSF53850">
    <property type="entry name" value="Periplasmic binding protein-like II"/>
    <property type="match status" value="1"/>
</dbReference>
<protein>
    <submittedName>
        <fullName evidence="6">Transcriptional regulator ArgP</fullName>
    </submittedName>
</protein>
<evidence type="ECO:0000259" key="5">
    <source>
        <dbReference type="PROSITE" id="PS50931"/>
    </source>
</evidence>
<comment type="caution">
    <text evidence="6">The sequence shown here is derived from an EMBL/GenBank/DDBJ whole genome shotgun (WGS) entry which is preliminary data.</text>
</comment>
<keyword evidence="2" id="KW-0805">Transcription regulation</keyword>
<evidence type="ECO:0000313" key="6">
    <source>
        <dbReference type="EMBL" id="GEO83865.1"/>
    </source>
</evidence>
<keyword evidence="7" id="KW-1185">Reference proteome</keyword>
<comment type="similarity">
    <text evidence="1">Belongs to the LysR transcriptional regulatory family.</text>
</comment>
<accession>A0A512HEH9</accession>
<feature type="domain" description="HTH lysR-type" evidence="5">
    <location>
        <begin position="5"/>
        <end position="61"/>
    </location>
</feature>
<dbReference type="NCBIfam" id="NF009888">
    <property type="entry name" value="PRK13348.1"/>
    <property type="match status" value="1"/>
</dbReference>
<keyword evidence="3" id="KW-0238">DNA-binding</keyword>
<dbReference type="SUPFAM" id="SSF46785">
    <property type="entry name" value="Winged helix' DNA-binding domain"/>
    <property type="match status" value="1"/>
</dbReference>
<reference evidence="6 7" key="1">
    <citation type="submission" date="2019-07" db="EMBL/GenBank/DDBJ databases">
        <title>Whole genome shotgun sequence of Rhizobium naphthalenivorans NBRC 107585.</title>
        <authorList>
            <person name="Hosoyama A."/>
            <person name="Uohara A."/>
            <person name="Ohji S."/>
            <person name="Ichikawa N."/>
        </authorList>
    </citation>
    <scope>NUCLEOTIDE SEQUENCE [LARGE SCALE GENOMIC DNA]</scope>
    <source>
        <strain evidence="6 7">NBRC 107585</strain>
    </source>
</reference>
<name>A0A512HEH9_9HYPH</name>
<dbReference type="PROSITE" id="PS50931">
    <property type="entry name" value="HTH_LYSR"/>
    <property type="match status" value="1"/>
</dbReference>
<sequence>MLMSLDYALLDALTAVIRSGSFEKAARQIGVTPSAISQRVKLLEERIGSVLVIRGQPCTATDLGMRLVRHAEEVALLERTLGDDIGGGAVGQRRPTIRIAVNADSLATWFIQAMAAVPDCLFDLVLDDQEHSADWLRRGEVRAAVSGSDAPVQGCDCRPLGELRYIATASPDFMRRWFAEGVTAEGLAQAPALTFNAKDMLQARWIEAQIGETITPPTHWLPSSQAFVDAATVGLGWGLNPEILARDAIRQGRLVPLLANAPYDVPLYWHWSRSVATALQSVNRAVTETARAMLLPV</sequence>
<dbReference type="AlphaFoldDB" id="A0A512HEH9"/>
<evidence type="ECO:0000313" key="7">
    <source>
        <dbReference type="Proteomes" id="UP000321717"/>
    </source>
</evidence>
<dbReference type="InterPro" id="IPR036388">
    <property type="entry name" value="WH-like_DNA-bd_sf"/>
</dbReference>
<evidence type="ECO:0000256" key="2">
    <source>
        <dbReference type="ARBA" id="ARBA00023015"/>
    </source>
</evidence>
<gene>
    <name evidence="6" type="ORF">RNA01_07970</name>
</gene>
<evidence type="ECO:0000256" key="1">
    <source>
        <dbReference type="ARBA" id="ARBA00009437"/>
    </source>
</evidence>
<dbReference type="PANTHER" id="PTHR30579:SF2">
    <property type="entry name" value="HTH-TYPE TRANSCRIPTIONAL REGULATOR ARGP"/>
    <property type="match status" value="1"/>
</dbReference>
<dbReference type="InterPro" id="IPR050176">
    <property type="entry name" value="LTTR"/>
</dbReference>
<dbReference type="EMBL" id="BJZP01000003">
    <property type="protein sequence ID" value="GEO83865.1"/>
    <property type="molecule type" value="Genomic_DNA"/>
</dbReference>
<organism evidence="6 7">
    <name type="scientific">Ciceribacter naphthalenivorans</name>
    <dbReference type="NCBI Taxonomy" id="1118451"/>
    <lineage>
        <taxon>Bacteria</taxon>
        <taxon>Pseudomonadati</taxon>
        <taxon>Pseudomonadota</taxon>
        <taxon>Alphaproteobacteria</taxon>
        <taxon>Hyphomicrobiales</taxon>
        <taxon>Rhizobiaceae</taxon>
        <taxon>Ciceribacter</taxon>
    </lineage>
</organism>
<dbReference type="GO" id="GO:0003677">
    <property type="term" value="F:DNA binding"/>
    <property type="evidence" value="ECO:0007669"/>
    <property type="project" value="UniProtKB-KW"/>
</dbReference>
<dbReference type="InterPro" id="IPR000847">
    <property type="entry name" value="LysR_HTH_N"/>
</dbReference>
<keyword evidence="4" id="KW-0804">Transcription</keyword>
<dbReference type="InterPro" id="IPR017685">
    <property type="entry name" value="ArgP"/>
</dbReference>
<dbReference type="NCBIfam" id="NF002964">
    <property type="entry name" value="PRK03635.1"/>
    <property type="match status" value="1"/>
</dbReference>